<protein>
    <submittedName>
        <fullName evidence="2">BLOC-1-related complex subunit 7</fullName>
    </submittedName>
</protein>
<reference evidence="2" key="1">
    <citation type="submission" date="2016-11" db="UniProtKB">
        <authorList>
            <consortium name="WormBaseParasite"/>
        </authorList>
    </citation>
    <scope>IDENTIFICATION</scope>
    <source>
        <strain evidence="2">KR3021</strain>
    </source>
</reference>
<name>A0AC35TWY1_9BILA</name>
<proteinExistence type="predicted"/>
<accession>A0AC35TWY1</accession>
<organism evidence="1 2">
    <name type="scientific">Rhabditophanes sp. KR3021</name>
    <dbReference type="NCBI Taxonomy" id="114890"/>
    <lineage>
        <taxon>Eukaryota</taxon>
        <taxon>Metazoa</taxon>
        <taxon>Ecdysozoa</taxon>
        <taxon>Nematoda</taxon>
        <taxon>Chromadorea</taxon>
        <taxon>Rhabditida</taxon>
        <taxon>Tylenchina</taxon>
        <taxon>Panagrolaimomorpha</taxon>
        <taxon>Strongyloidoidea</taxon>
        <taxon>Alloionematidae</taxon>
        <taxon>Rhabditophanes</taxon>
    </lineage>
</organism>
<dbReference type="Proteomes" id="UP000095286">
    <property type="component" value="Unplaced"/>
</dbReference>
<evidence type="ECO:0000313" key="1">
    <source>
        <dbReference type="Proteomes" id="UP000095286"/>
    </source>
</evidence>
<dbReference type="WBParaSite" id="RSKR_0000521900.1">
    <property type="protein sequence ID" value="RSKR_0000521900.1"/>
    <property type="gene ID" value="RSKR_0000521900"/>
</dbReference>
<sequence length="145" mass="16776">MDITSSIRQFAGIAESIFRDLSIMDKMGPLRNEHIRQLAQMIDQIRPLAHNASNFLQLGYRIRQDSRVLQLLRTNRELEFHIQCIEQAIRDADNIRRIIAQMGNIRNVTDINTIDRPITDISNLADNMQNTRQEASAIENILRHG</sequence>
<evidence type="ECO:0000313" key="2">
    <source>
        <dbReference type="WBParaSite" id="RSKR_0000521900.1"/>
    </source>
</evidence>